<keyword evidence="1" id="KW-0812">Transmembrane</keyword>
<evidence type="ECO:0000313" key="4">
    <source>
        <dbReference type="Proteomes" id="UP000678393"/>
    </source>
</evidence>
<feature type="non-terminal residue" evidence="3">
    <location>
        <position position="109"/>
    </location>
</feature>
<comment type="caution">
    <text evidence="3">The sequence shown here is derived from an EMBL/GenBank/DDBJ whole genome shotgun (WGS) entry which is preliminary data.</text>
</comment>
<proteinExistence type="predicted"/>
<sequence length="109" mass="11929">SPFSVLSLLLSLSIYLSLSSLPFPIIAFVSPGSDGASLSSAIYVPPGLSILVWFSIQCFVFYRTSSILVCSVFDVWCSIQQAPFLSVQYSMSGVLYNNEQLNSTQYVHS</sequence>
<dbReference type="AlphaFoldDB" id="A0A8S3ZWC6"/>
<feature type="transmembrane region" description="Helical" evidence="1">
    <location>
        <begin position="43"/>
        <end position="62"/>
    </location>
</feature>
<evidence type="ECO:0000256" key="1">
    <source>
        <dbReference type="SAM" id="Phobius"/>
    </source>
</evidence>
<keyword evidence="1" id="KW-1133">Transmembrane helix</keyword>
<evidence type="ECO:0000313" key="3">
    <source>
        <dbReference type="EMBL" id="CAG5130681.1"/>
    </source>
</evidence>
<feature type="signal peptide" evidence="2">
    <location>
        <begin position="1"/>
        <end position="19"/>
    </location>
</feature>
<organism evidence="3 4">
    <name type="scientific">Candidula unifasciata</name>
    <dbReference type="NCBI Taxonomy" id="100452"/>
    <lineage>
        <taxon>Eukaryota</taxon>
        <taxon>Metazoa</taxon>
        <taxon>Spiralia</taxon>
        <taxon>Lophotrochozoa</taxon>
        <taxon>Mollusca</taxon>
        <taxon>Gastropoda</taxon>
        <taxon>Heterobranchia</taxon>
        <taxon>Euthyneura</taxon>
        <taxon>Panpulmonata</taxon>
        <taxon>Eupulmonata</taxon>
        <taxon>Stylommatophora</taxon>
        <taxon>Helicina</taxon>
        <taxon>Helicoidea</taxon>
        <taxon>Geomitridae</taxon>
        <taxon>Candidula</taxon>
    </lineage>
</organism>
<protein>
    <submittedName>
        <fullName evidence="3">Uncharacterized protein</fullName>
    </submittedName>
</protein>
<reference evidence="3" key="1">
    <citation type="submission" date="2021-04" db="EMBL/GenBank/DDBJ databases">
        <authorList>
            <consortium name="Molecular Ecology Group"/>
        </authorList>
    </citation>
    <scope>NUCLEOTIDE SEQUENCE</scope>
</reference>
<keyword evidence="2" id="KW-0732">Signal</keyword>
<gene>
    <name evidence="3" type="ORF">CUNI_LOCUS16239</name>
</gene>
<name>A0A8S3ZWC6_9EUPU</name>
<accession>A0A8S3ZWC6</accession>
<evidence type="ECO:0000256" key="2">
    <source>
        <dbReference type="SAM" id="SignalP"/>
    </source>
</evidence>
<keyword evidence="4" id="KW-1185">Reference proteome</keyword>
<dbReference type="Proteomes" id="UP000678393">
    <property type="component" value="Unassembled WGS sequence"/>
</dbReference>
<dbReference type="EMBL" id="CAJHNH020004190">
    <property type="protein sequence ID" value="CAG5130681.1"/>
    <property type="molecule type" value="Genomic_DNA"/>
</dbReference>
<feature type="chain" id="PRO_5035827114" evidence="2">
    <location>
        <begin position="20"/>
        <end position="109"/>
    </location>
</feature>
<keyword evidence="1" id="KW-0472">Membrane</keyword>